<feature type="domain" description="Methylated-DNA-[protein]-cysteine S-methyltransferase DNA binding" evidence="10">
    <location>
        <begin position="86"/>
        <end position="167"/>
    </location>
</feature>
<evidence type="ECO:0000259" key="11">
    <source>
        <dbReference type="Pfam" id="PF02870"/>
    </source>
</evidence>
<dbReference type="PANTHER" id="PTHR10815:SF5">
    <property type="entry name" value="METHYLATED-DNA--PROTEIN-CYSTEINE METHYLTRANSFERASE"/>
    <property type="match status" value="1"/>
</dbReference>
<evidence type="ECO:0000256" key="3">
    <source>
        <dbReference type="ARBA" id="ARBA00022490"/>
    </source>
</evidence>
<dbReference type="GO" id="GO:0003908">
    <property type="term" value="F:methylated-DNA-[protein]-cysteine S-methyltransferase activity"/>
    <property type="evidence" value="ECO:0007669"/>
    <property type="project" value="UniProtKB-UniRule"/>
</dbReference>
<evidence type="ECO:0000313" key="13">
    <source>
        <dbReference type="EMBL" id="VWB86149.1"/>
    </source>
</evidence>
<feature type="domain" description="Methylguanine DNA methyltransferase ribonuclease-like" evidence="11">
    <location>
        <begin position="5"/>
        <end position="81"/>
    </location>
</feature>
<evidence type="ECO:0000256" key="7">
    <source>
        <dbReference type="ARBA" id="ARBA00023204"/>
    </source>
</evidence>
<dbReference type="GO" id="GO:0005737">
    <property type="term" value="C:cytoplasm"/>
    <property type="evidence" value="ECO:0007669"/>
    <property type="project" value="UniProtKB-SubCell"/>
</dbReference>
<evidence type="ECO:0000256" key="8">
    <source>
        <dbReference type="ARBA" id="ARBA00049348"/>
    </source>
</evidence>
<comment type="catalytic activity">
    <reaction evidence="8 9">
        <text>a 6-O-methyl-2'-deoxyguanosine in DNA + L-cysteinyl-[protein] = S-methyl-L-cysteinyl-[protein] + a 2'-deoxyguanosine in DNA</text>
        <dbReference type="Rhea" id="RHEA:24000"/>
        <dbReference type="Rhea" id="RHEA-COMP:10131"/>
        <dbReference type="Rhea" id="RHEA-COMP:10132"/>
        <dbReference type="Rhea" id="RHEA-COMP:11367"/>
        <dbReference type="Rhea" id="RHEA-COMP:11368"/>
        <dbReference type="ChEBI" id="CHEBI:29950"/>
        <dbReference type="ChEBI" id="CHEBI:82612"/>
        <dbReference type="ChEBI" id="CHEBI:85445"/>
        <dbReference type="ChEBI" id="CHEBI:85448"/>
        <dbReference type="EC" id="2.1.1.63"/>
    </reaction>
</comment>
<dbReference type="NCBIfam" id="TIGR00589">
    <property type="entry name" value="ogt"/>
    <property type="match status" value="1"/>
</dbReference>
<dbReference type="GeneID" id="99791355"/>
<dbReference type="OrthoDB" id="9802228at2"/>
<reference evidence="13 15" key="2">
    <citation type="submission" date="2019-09" db="EMBL/GenBank/DDBJ databases">
        <authorList>
            <person name="Depoorter E."/>
        </authorList>
    </citation>
    <scope>NUCLEOTIDE SEQUENCE [LARGE SCALE GENOMIC DNA]</scope>
    <source>
        <strain evidence="13">LMG 24064</strain>
    </source>
</reference>
<evidence type="ECO:0000256" key="1">
    <source>
        <dbReference type="ARBA" id="ARBA00001286"/>
    </source>
</evidence>
<evidence type="ECO:0000256" key="6">
    <source>
        <dbReference type="ARBA" id="ARBA00022763"/>
    </source>
</evidence>
<dbReference type="Pfam" id="PF01035">
    <property type="entry name" value="DNA_binding_1"/>
    <property type="match status" value="1"/>
</dbReference>
<keyword evidence="7 9" id="KW-0234">DNA repair</keyword>
<accession>A0A6H9T2C6</accession>
<comment type="catalytic activity">
    <reaction evidence="1 9">
        <text>a 4-O-methyl-thymidine in DNA + L-cysteinyl-[protein] = a thymidine in DNA + S-methyl-L-cysteinyl-[protein]</text>
        <dbReference type="Rhea" id="RHEA:53428"/>
        <dbReference type="Rhea" id="RHEA-COMP:10131"/>
        <dbReference type="Rhea" id="RHEA-COMP:10132"/>
        <dbReference type="Rhea" id="RHEA-COMP:13555"/>
        <dbReference type="Rhea" id="RHEA-COMP:13556"/>
        <dbReference type="ChEBI" id="CHEBI:29950"/>
        <dbReference type="ChEBI" id="CHEBI:82612"/>
        <dbReference type="ChEBI" id="CHEBI:137386"/>
        <dbReference type="ChEBI" id="CHEBI:137387"/>
        <dbReference type="EC" id="2.1.1.63"/>
    </reaction>
</comment>
<dbReference type="FunFam" id="1.10.10.10:FF:000214">
    <property type="entry name" value="Methylated-DNA--protein-cysteine methyltransferase"/>
    <property type="match status" value="1"/>
</dbReference>
<proteinExistence type="inferred from homology"/>
<dbReference type="EMBL" id="VZOJ01000015">
    <property type="protein sequence ID" value="KAB0643174.1"/>
    <property type="molecule type" value="Genomic_DNA"/>
</dbReference>
<comment type="similarity">
    <text evidence="2 9">Belongs to the MGMT family.</text>
</comment>
<evidence type="ECO:0000313" key="15">
    <source>
        <dbReference type="Proteomes" id="UP000494222"/>
    </source>
</evidence>
<dbReference type="InterPro" id="IPR036631">
    <property type="entry name" value="MGMT_N_sf"/>
</dbReference>
<dbReference type="InterPro" id="IPR014048">
    <property type="entry name" value="MethylDNA_cys_MeTrfase_DNA-bd"/>
</dbReference>
<dbReference type="InterPro" id="IPR036388">
    <property type="entry name" value="WH-like_DNA-bd_sf"/>
</dbReference>
<dbReference type="HAMAP" id="MF_00772">
    <property type="entry name" value="OGT"/>
    <property type="match status" value="1"/>
</dbReference>
<feature type="active site" description="Nucleophile; methyl group acceptor" evidence="9">
    <location>
        <position position="138"/>
    </location>
</feature>
<protein>
    <recommendedName>
        <fullName evidence="9">Methylated-DNA--protein-cysteine methyltransferase</fullName>
        <ecNumber evidence="9">2.1.1.63</ecNumber>
    </recommendedName>
    <alternativeName>
        <fullName evidence="9">6-O-methylguanine-DNA methyltransferase</fullName>
        <shortName evidence="9">MGMT</shortName>
    </alternativeName>
    <alternativeName>
        <fullName evidence="9">O-6-methylguanine-DNA-alkyltransferase</fullName>
    </alternativeName>
</protein>
<keyword evidence="3 9" id="KW-0963">Cytoplasm</keyword>
<dbReference type="RefSeq" id="WP_151063820.1">
    <property type="nucleotide sequence ID" value="NZ_CABVPL010000032.1"/>
</dbReference>
<comment type="subcellular location">
    <subcellularLocation>
        <location evidence="9">Cytoplasm</location>
    </subcellularLocation>
</comment>
<dbReference type="Pfam" id="PF02870">
    <property type="entry name" value="Methyltransf_1N"/>
    <property type="match status" value="1"/>
</dbReference>
<comment type="miscellaneous">
    <text evidence="9">This enzyme catalyzes only one turnover and therefore is not strictly catalytic. According to one definition, an enzyme is a biocatalyst that acts repeatedly and over many reaction cycles.</text>
</comment>
<dbReference type="InterPro" id="IPR008332">
    <property type="entry name" value="MethylG_MeTrfase_N"/>
</dbReference>
<dbReference type="SUPFAM" id="SSF53155">
    <property type="entry name" value="Methylated DNA-protein cysteine methyltransferase domain"/>
    <property type="match status" value="1"/>
</dbReference>
<organism evidence="12 14">
    <name type="scientific">Burkholderia latens</name>
    <dbReference type="NCBI Taxonomy" id="488446"/>
    <lineage>
        <taxon>Bacteria</taxon>
        <taxon>Pseudomonadati</taxon>
        <taxon>Pseudomonadota</taxon>
        <taxon>Betaproteobacteria</taxon>
        <taxon>Burkholderiales</taxon>
        <taxon>Burkholderiaceae</taxon>
        <taxon>Burkholderia</taxon>
        <taxon>Burkholderia cepacia complex</taxon>
    </lineage>
</organism>
<keyword evidence="14" id="KW-1185">Reference proteome</keyword>
<dbReference type="InterPro" id="IPR036217">
    <property type="entry name" value="MethylDNA_cys_MeTrfase_DNAb"/>
</dbReference>
<name>A0A6H9T2C6_9BURK</name>
<dbReference type="Gene3D" id="3.30.160.70">
    <property type="entry name" value="Methylated DNA-protein cysteine methyltransferase domain"/>
    <property type="match status" value="1"/>
</dbReference>
<keyword evidence="5 9" id="KW-0808">Transferase</keyword>
<gene>
    <name evidence="13" type="ORF">BLA24064_04076</name>
    <name evidence="12" type="ORF">F7R21_08350</name>
</gene>
<keyword evidence="4 9" id="KW-0489">Methyltransferase</keyword>
<dbReference type="Gene3D" id="1.10.10.10">
    <property type="entry name" value="Winged helix-like DNA-binding domain superfamily/Winged helix DNA-binding domain"/>
    <property type="match status" value="1"/>
</dbReference>
<keyword evidence="6 9" id="KW-0227">DNA damage</keyword>
<comment type="function">
    <text evidence="9">Involved in the cellular defense against the biological effects of O6-methylguanine (O6-MeG) and O4-methylthymine (O4-MeT) in DNA. Repairs the methylated nucleobase in DNA by stoichiometrically transferring the methyl group to a cysteine residue in the enzyme. This is a suicide reaction: the enzyme is irreversibly inactivated.</text>
</comment>
<dbReference type="SUPFAM" id="SSF46767">
    <property type="entry name" value="Methylated DNA-protein cysteine methyltransferase, C-terminal domain"/>
    <property type="match status" value="1"/>
</dbReference>
<dbReference type="CDD" id="cd06445">
    <property type="entry name" value="ATase"/>
    <property type="match status" value="1"/>
</dbReference>
<dbReference type="Proteomes" id="UP000494222">
    <property type="component" value="Unassembled WGS sequence"/>
</dbReference>
<dbReference type="AlphaFoldDB" id="A0A6H9T2C6"/>
<reference evidence="12 14" key="1">
    <citation type="submission" date="2019-09" db="EMBL/GenBank/DDBJ databases">
        <title>Draft genome sequences of 48 bacterial type strains from the CCUG.</title>
        <authorList>
            <person name="Tunovic T."/>
            <person name="Pineiro-Iglesias B."/>
            <person name="Unosson C."/>
            <person name="Inganas E."/>
            <person name="Ohlen M."/>
            <person name="Cardew S."/>
            <person name="Jensie-Markopoulos S."/>
            <person name="Salva-Serra F."/>
            <person name="Jaen-Luchoro D."/>
            <person name="Karlsson R."/>
            <person name="Svensson-Stadler L."/>
            <person name="Chun J."/>
            <person name="Moore E."/>
        </authorList>
    </citation>
    <scope>NUCLEOTIDE SEQUENCE [LARGE SCALE GENOMIC DNA]</scope>
    <source>
        <strain evidence="12 14">CCUG 54555</strain>
    </source>
</reference>
<dbReference type="EMBL" id="CABVPL010000032">
    <property type="protein sequence ID" value="VWB86149.1"/>
    <property type="molecule type" value="Genomic_DNA"/>
</dbReference>
<dbReference type="GO" id="GO:0032259">
    <property type="term" value="P:methylation"/>
    <property type="evidence" value="ECO:0007669"/>
    <property type="project" value="UniProtKB-KW"/>
</dbReference>
<dbReference type="PANTHER" id="PTHR10815">
    <property type="entry name" value="METHYLATED-DNA--PROTEIN-CYSTEINE METHYLTRANSFERASE"/>
    <property type="match status" value="1"/>
</dbReference>
<dbReference type="InterPro" id="IPR023546">
    <property type="entry name" value="MGMT"/>
</dbReference>
<dbReference type="InterPro" id="IPR001497">
    <property type="entry name" value="MethylDNA_cys_MeTrfase_AS"/>
</dbReference>
<evidence type="ECO:0000256" key="5">
    <source>
        <dbReference type="ARBA" id="ARBA00022679"/>
    </source>
</evidence>
<evidence type="ECO:0000313" key="14">
    <source>
        <dbReference type="Proteomes" id="UP000430232"/>
    </source>
</evidence>
<evidence type="ECO:0000313" key="12">
    <source>
        <dbReference type="EMBL" id="KAB0643174.1"/>
    </source>
</evidence>
<dbReference type="Proteomes" id="UP000430232">
    <property type="component" value="Unassembled WGS sequence"/>
</dbReference>
<dbReference type="PROSITE" id="PS00374">
    <property type="entry name" value="MGMT"/>
    <property type="match status" value="1"/>
</dbReference>
<evidence type="ECO:0000256" key="4">
    <source>
        <dbReference type="ARBA" id="ARBA00022603"/>
    </source>
</evidence>
<evidence type="ECO:0000256" key="2">
    <source>
        <dbReference type="ARBA" id="ARBA00008711"/>
    </source>
</evidence>
<dbReference type="EC" id="2.1.1.63" evidence="9"/>
<evidence type="ECO:0000256" key="9">
    <source>
        <dbReference type="HAMAP-Rule" id="MF_00772"/>
    </source>
</evidence>
<sequence>MTRAHLIPSPLGDIAIRIEDDALTGLFFVGQKYYPPLAIAPDANADADAEVHDASPLVRKVADEVAEYFTGARERFTVPIHLRGTPFQRSVWAQLLAIPFGELVSYGDITARVGLPMSAARAVGGAVGRNPVSIMVPCHRVIGASGSLTGYAGGIERKRALLSLEGAGFVRGERQPVQQTLAF</sequence>
<evidence type="ECO:0000259" key="10">
    <source>
        <dbReference type="Pfam" id="PF01035"/>
    </source>
</evidence>
<dbReference type="GO" id="GO:0006307">
    <property type="term" value="P:DNA alkylation repair"/>
    <property type="evidence" value="ECO:0007669"/>
    <property type="project" value="UniProtKB-UniRule"/>
</dbReference>